<keyword evidence="1" id="KW-0678">Repressor</keyword>
<dbReference type="GO" id="GO:0003700">
    <property type="term" value="F:DNA-binding transcription factor activity"/>
    <property type="evidence" value="ECO:0007669"/>
    <property type="project" value="TreeGrafter"/>
</dbReference>
<keyword evidence="3 5" id="KW-0238">DNA-binding</keyword>
<dbReference type="InterPro" id="IPR001647">
    <property type="entry name" value="HTH_TetR"/>
</dbReference>
<evidence type="ECO:0000256" key="2">
    <source>
        <dbReference type="ARBA" id="ARBA00023015"/>
    </source>
</evidence>
<evidence type="ECO:0000313" key="9">
    <source>
        <dbReference type="Proteomes" id="UP000291144"/>
    </source>
</evidence>
<evidence type="ECO:0000256" key="6">
    <source>
        <dbReference type="SAM" id="MobiDB-lite"/>
    </source>
</evidence>
<keyword evidence="4" id="KW-0804">Transcription</keyword>
<evidence type="ECO:0000256" key="3">
    <source>
        <dbReference type="ARBA" id="ARBA00023125"/>
    </source>
</evidence>
<dbReference type="InterPro" id="IPR003012">
    <property type="entry name" value="Tet_transcr_reg_TetR"/>
</dbReference>
<dbReference type="InterPro" id="IPR009057">
    <property type="entry name" value="Homeodomain-like_sf"/>
</dbReference>
<evidence type="ECO:0000256" key="5">
    <source>
        <dbReference type="PROSITE-ProRule" id="PRU00335"/>
    </source>
</evidence>
<dbReference type="AlphaFoldDB" id="A0A4R0L1Z9"/>
<proteinExistence type="predicted"/>
<comment type="caution">
    <text evidence="8">The sequence shown here is derived from an EMBL/GenBank/DDBJ whole genome shotgun (WGS) entry which is preliminary data.</text>
</comment>
<dbReference type="OrthoDB" id="329481at2"/>
<dbReference type="PROSITE" id="PS50977">
    <property type="entry name" value="HTH_TETR_2"/>
    <property type="match status" value="1"/>
</dbReference>
<feature type="domain" description="HTH tetR-type" evidence="7">
    <location>
        <begin position="127"/>
        <end position="187"/>
    </location>
</feature>
<dbReference type="SUPFAM" id="SSF46689">
    <property type="entry name" value="Homeodomain-like"/>
    <property type="match status" value="1"/>
</dbReference>
<protein>
    <submittedName>
        <fullName evidence="8">TetR family transcriptional regulator</fullName>
    </submittedName>
</protein>
<dbReference type="PRINTS" id="PR00400">
    <property type="entry name" value="TETREPRESSOR"/>
</dbReference>
<keyword evidence="9" id="KW-1185">Reference proteome</keyword>
<gene>
    <name evidence="8" type="ORF">E0H73_02690</name>
</gene>
<dbReference type="Pfam" id="PF00440">
    <property type="entry name" value="TetR_N"/>
    <property type="match status" value="1"/>
</dbReference>
<evidence type="ECO:0000259" key="7">
    <source>
        <dbReference type="PROSITE" id="PS50977"/>
    </source>
</evidence>
<evidence type="ECO:0000256" key="4">
    <source>
        <dbReference type="ARBA" id="ARBA00023163"/>
    </source>
</evidence>
<feature type="DNA-binding region" description="H-T-H motif" evidence="5">
    <location>
        <begin position="150"/>
        <end position="169"/>
    </location>
</feature>
<dbReference type="PANTHER" id="PTHR30055:SF151">
    <property type="entry name" value="TRANSCRIPTIONAL REGULATORY PROTEIN"/>
    <property type="match status" value="1"/>
</dbReference>
<dbReference type="Pfam" id="PF02909">
    <property type="entry name" value="TetR_C_1"/>
    <property type="match status" value="1"/>
</dbReference>
<dbReference type="GO" id="GO:0045892">
    <property type="term" value="P:negative regulation of DNA-templated transcription"/>
    <property type="evidence" value="ECO:0007669"/>
    <property type="project" value="InterPro"/>
</dbReference>
<dbReference type="Gene3D" id="1.10.357.10">
    <property type="entry name" value="Tetracycline Repressor, domain 2"/>
    <property type="match status" value="1"/>
</dbReference>
<sequence>MRVDQTGGQGQAGAVDDLGLARHGSADPGDPSIVDEDSGRLGAGPGRCDDGCAVQPETGSHGQCAPSAVVAASRTRISVRTIRLRTSIHYAGTPRGVQELPTPFRTGGHTVATQRKVQKSARLARGALDRETVVAAALEIADRDGLSGVTMARVAEALGGSPMSLYRHLSDKQELLDAVADLAVADLPRIAKDGRGWRVRLEEFALDSRQCALRHPALIEILLQTYVRGPNTEAVGLDMITLLQEAGFEKESAIRGFMALRNHIIGAMAWEVSRFRGGSEEFARGVSDNFVHADTPADSPFRDLLEVVPEDPEAQYLFGIRRLLDGFETELRRIRRRSGPKK</sequence>
<dbReference type="GO" id="GO:0046677">
    <property type="term" value="P:response to antibiotic"/>
    <property type="evidence" value="ECO:0007669"/>
    <property type="project" value="InterPro"/>
</dbReference>
<dbReference type="InterPro" id="IPR004111">
    <property type="entry name" value="Repressor_TetR_C"/>
</dbReference>
<dbReference type="InterPro" id="IPR036271">
    <property type="entry name" value="Tet_transcr_reg_TetR-rel_C_sf"/>
</dbReference>
<reference evidence="8 9" key="1">
    <citation type="submission" date="2019-02" db="EMBL/GenBank/DDBJ databases">
        <title>Kribbella capetownensis sp. nov. and Kribbella speibonae sp. nov., isolated from soil.</title>
        <authorList>
            <person name="Curtis S.M."/>
            <person name="Norton I."/>
            <person name="Everest G.J."/>
            <person name="Meyers P.R."/>
        </authorList>
    </citation>
    <scope>NUCLEOTIDE SEQUENCE [LARGE SCALE GENOMIC DNA]</scope>
    <source>
        <strain evidence="8 9">NRRL B-24813</strain>
    </source>
</reference>
<keyword evidence="2" id="KW-0805">Transcription regulation</keyword>
<evidence type="ECO:0000256" key="1">
    <source>
        <dbReference type="ARBA" id="ARBA00022491"/>
    </source>
</evidence>
<dbReference type="GO" id="GO:0000976">
    <property type="term" value="F:transcription cis-regulatory region binding"/>
    <property type="evidence" value="ECO:0007669"/>
    <property type="project" value="TreeGrafter"/>
</dbReference>
<name>A0A4R0L1Z9_9ACTN</name>
<dbReference type="PANTHER" id="PTHR30055">
    <property type="entry name" value="HTH-TYPE TRANSCRIPTIONAL REGULATOR RUTR"/>
    <property type="match status" value="1"/>
</dbReference>
<dbReference type="Proteomes" id="UP000291144">
    <property type="component" value="Unassembled WGS sequence"/>
</dbReference>
<organism evidence="8 9">
    <name type="scientific">Kribbella pittospori</name>
    <dbReference type="NCBI Taxonomy" id="722689"/>
    <lineage>
        <taxon>Bacteria</taxon>
        <taxon>Bacillati</taxon>
        <taxon>Actinomycetota</taxon>
        <taxon>Actinomycetes</taxon>
        <taxon>Propionibacteriales</taxon>
        <taxon>Kribbellaceae</taxon>
        <taxon>Kribbella</taxon>
    </lineage>
</organism>
<dbReference type="InterPro" id="IPR050109">
    <property type="entry name" value="HTH-type_TetR-like_transc_reg"/>
</dbReference>
<dbReference type="EMBL" id="SJKB01000001">
    <property type="protein sequence ID" value="TCC65856.1"/>
    <property type="molecule type" value="Genomic_DNA"/>
</dbReference>
<dbReference type="Gene3D" id="1.10.10.60">
    <property type="entry name" value="Homeodomain-like"/>
    <property type="match status" value="1"/>
</dbReference>
<dbReference type="SUPFAM" id="SSF48498">
    <property type="entry name" value="Tetracyclin repressor-like, C-terminal domain"/>
    <property type="match status" value="1"/>
</dbReference>
<accession>A0A4R0L1Z9</accession>
<feature type="region of interest" description="Disordered" evidence="6">
    <location>
        <begin position="1"/>
        <end position="42"/>
    </location>
</feature>
<evidence type="ECO:0000313" key="8">
    <source>
        <dbReference type="EMBL" id="TCC65856.1"/>
    </source>
</evidence>